<evidence type="ECO:0000313" key="2">
    <source>
        <dbReference type="Proteomes" id="UP000683925"/>
    </source>
</evidence>
<gene>
    <name evidence="1" type="ORF">POCTA_138.1.T0350187</name>
</gene>
<dbReference type="EMBL" id="CAJJDP010000035">
    <property type="protein sequence ID" value="CAD8158435.1"/>
    <property type="molecule type" value="Genomic_DNA"/>
</dbReference>
<protein>
    <submittedName>
        <fullName evidence="1">Uncharacterized protein</fullName>
    </submittedName>
</protein>
<sequence>MNQQFSVEYLGIKPTRYNRLPNLNNNHYLKYTESFNLVSLRKCVLRERKRIQLHKNCMPSQIRRMIQMTTTIILQYIMSKKIKTFQKPLCTTTIINPQQSRIKLFQIQ</sequence>
<dbReference type="AlphaFoldDB" id="A0A8S1TZU1"/>
<evidence type="ECO:0000313" key="1">
    <source>
        <dbReference type="EMBL" id="CAD8158435.1"/>
    </source>
</evidence>
<dbReference type="Proteomes" id="UP000683925">
    <property type="component" value="Unassembled WGS sequence"/>
</dbReference>
<reference evidence="1" key="1">
    <citation type="submission" date="2021-01" db="EMBL/GenBank/DDBJ databases">
        <authorList>
            <consortium name="Genoscope - CEA"/>
            <person name="William W."/>
        </authorList>
    </citation>
    <scope>NUCLEOTIDE SEQUENCE</scope>
</reference>
<accession>A0A8S1TZU1</accession>
<comment type="caution">
    <text evidence="1">The sequence shown here is derived from an EMBL/GenBank/DDBJ whole genome shotgun (WGS) entry which is preliminary data.</text>
</comment>
<organism evidence="1 2">
    <name type="scientific">Paramecium octaurelia</name>
    <dbReference type="NCBI Taxonomy" id="43137"/>
    <lineage>
        <taxon>Eukaryota</taxon>
        <taxon>Sar</taxon>
        <taxon>Alveolata</taxon>
        <taxon>Ciliophora</taxon>
        <taxon>Intramacronucleata</taxon>
        <taxon>Oligohymenophorea</taxon>
        <taxon>Peniculida</taxon>
        <taxon>Parameciidae</taxon>
        <taxon>Paramecium</taxon>
    </lineage>
</organism>
<dbReference type="OMA" id="QIRRMIQ"/>
<keyword evidence="2" id="KW-1185">Reference proteome</keyword>
<proteinExistence type="predicted"/>
<name>A0A8S1TZU1_PAROT</name>